<gene>
    <name evidence="1" type="ORF">QAD02_011100</name>
</gene>
<name>A0ACC2NW46_9HYME</name>
<evidence type="ECO:0000313" key="1">
    <source>
        <dbReference type="EMBL" id="KAJ8675314.1"/>
    </source>
</evidence>
<dbReference type="EMBL" id="CM056742">
    <property type="protein sequence ID" value="KAJ8675314.1"/>
    <property type="molecule type" value="Genomic_DNA"/>
</dbReference>
<dbReference type="Proteomes" id="UP001239111">
    <property type="component" value="Chromosome 2"/>
</dbReference>
<reference evidence="1" key="1">
    <citation type="submission" date="2023-04" db="EMBL/GenBank/DDBJ databases">
        <title>A chromosome-level genome assembly of the parasitoid wasp Eretmocerus hayati.</title>
        <authorList>
            <person name="Zhong Y."/>
            <person name="Liu S."/>
            <person name="Liu Y."/>
        </authorList>
    </citation>
    <scope>NUCLEOTIDE SEQUENCE</scope>
    <source>
        <strain evidence="1">ZJU_SS_LIU_2023</strain>
    </source>
</reference>
<keyword evidence="2" id="KW-1185">Reference proteome</keyword>
<comment type="caution">
    <text evidence="1">The sequence shown here is derived from an EMBL/GenBank/DDBJ whole genome shotgun (WGS) entry which is preliminary data.</text>
</comment>
<sequence>MNNELSPDKKRMENKKILISFPTEVENKNSKIRSESIQIFILQLVNGMDGTRYMCESEVMDDVSLTVDGATEYSTPITQANKNTNGNIITLTLRNNHLIVETEERAVTMESTRFRQYQDNGCSVIVEVPPPFQSDAVDVNRESSNDIMSQSTDEQALVHCEISGDRSSGFNNTKLFGSTNTGLSQSDLSICSSQDGGGGGGARGINPSYRYGNQLEYDADHFGYTICTSLDSTDVAGASNSGTGSSKWVEFDRSPDTDDALLTASGESNCGTEEERSGTASVVLDNRASTPESNIGTNVESLKDSGSSLEQQDSTETSDSGADTTIRSNPNYKTQINGASLEPSETDALMPQITTKPVITGAILKDEASLQEDTFQEQQRKLGNGTLTPEHRNNIELQADNNMLMELKNKDLSNITKPEGSTFVPTHKRTGSIPPRLIEDGLEIERKKGLDIYSQIKTSTKSILPGLSPKFELLENEISPIDEKES</sequence>
<proteinExistence type="predicted"/>
<evidence type="ECO:0000313" key="2">
    <source>
        <dbReference type="Proteomes" id="UP001239111"/>
    </source>
</evidence>
<protein>
    <submittedName>
        <fullName evidence="1">Uncharacterized protein</fullName>
    </submittedName>
</protein>
<accession>A0ACC2NW46</accession>
<organism evidence="1 2">
    <name type="scientific">Eretmocerus hayati</name>
    <dbReference type="NCBI Taxonomy" id="131215"/>
    <lineage>
        <taxon>Eukaryota</taxon>
        <taxon>Metazoa</taxon>
        <taxon>Ecdysozoa</taxon>
        <taxon>Arthropoda</taxon>
        <taxon>Hexapoda</taxon>
        <taxon>Insecta</taxon>
        <taxon>Pterygota</taxon>
        <taxon>Neoptera</taxon>
        <taxon>Endopterygota</taxon>
        <taxon>Hymenoptera</taxon>
        <taxon>Apocrita</taxon>
        <taxon>Proctotrupomorpha</taxon>
        <taxon>Chalcidoidea</taxon>
        <taxon>Aphelinidae</taxon>
        <taxon>Aphelininae</taxon>
        <taxon>Eretmocerus</taxon>
    </lineage>
</organism>